<dbReference type="SUPFAM" id="SSF53901">
    <property type="entry name" value="Thiolase-like"/>
    <property type="match status" value="2"/>
</dbReference>
<evidence type="ECO:0000256" key="4">
    <source>
        <dbReference type="RuleBase" id="RU003557"/>
    </source>
</evidence>
<dbReference type="PANTHER" id="PTHR18919:SF107">
    <property type="entry name" value="ACETYL-COA ACETYLTRANSFERASE, CYTOSOLIC"/>
    <property type="match status" value="1"/>
</dbReference>
<dbReference type="EMBL" id="JANUGU010000009">
    <property type="protein sequence ID" value="MCS0660638.1"/>
    <property type="molecule type" value="Genomic_DNA"/>
</dbReference>
<dbReference type="CDD" id="cd00751">
    <property type="entry name" value="thiolase"/>
    <property type="match status" value="1"/>
</dbReference>
<dbReference type="Pfam" id="PF00108">
    <property type="entry name" value="Thiolase_N"/>
    <property type="match status" value="1"/>
</dbReference>
<dbReference type="Pfam" id="PF02803">
    <property type="entry name" value="Thiolase_C"/>
    <property type="match status" value="1"/>
</dbReference>
<dbReference type="InterPro" id="IPR002155">
    <property type="entry name" value="Thiolase"/>
</dbReference>
<evidence type="ECO:0000256" key="3">
    <source>
        <dbReference type="ARBA" id="ARBA00023315"/>
    </source>
</evidence>
<feature type="domain" description="Thiolase C-terminal" evidence="6">
    <location>
        <begin position="288"/>
        <end position="408"/>
    </location>
</feature>
<dbReference type="RefSeq" id="WP_258813831.1">
    <property type="nucleotide sequence ID" value="NZ_JANUGU010000009.1"/>
</dbReference>
<protein>
    <submittedName>
        <fullName evidence="7">Thiolase family protein</fullName>
    </submittedName>
</protein>
<reference evidence="7 8" key="1">
    <citation type="submission" date="2022-08" db="EMBL/GenBank/DDBJ databases">
        <title>Reclassification of Massilia species as members of the genera Telluria, Duganella, Pseudoduganella, Mokoshia gen. nov. and Zemynaea gen. nov. using orthogonal and non-orthogonal genome-based approaches.</title>
        <authorList>
            <person name="Bowman J.P."/>
        </authorList>
    </citation>
    <scope>NUCLEOTIDE SEQUENCE [LARGE SCALE GENOMIC DNA]</scope>
    <source>
        <strain evidence="7 8">JCM 31606</strain>
    </source>
</reference>
<accession>A0ABT2D5K8</accession>
<name>A0ABT2D5K8_9BURK</name>
<dbReference type="NCBIfam" id="TIGR01930">
    <property type="entry name" value="AcCoA-C-Actrans"/>
    <property type="match status" value="1"/>
</dbReference>
<dbReference type="InterPro" id="IPR020610">
    <property type="entry name" value="Thiolase_AS"/>
</dbReference>
<dbReference type="PANTHER" id="PTHR18919">
    <property type="entry name" value="ACETYL-COA C-ACYLTRANSFERASE"/>
    <property type="match status" value="1"/>
</dbReference>
<dbReference type="InterPro" id="IPR020616">
    <property type="entry name" value="Thiolase_N"/>
</dbReference>
<dbReference type="InterPro" id="IPR016039">
    <property type="entry name" value="Thiolase-like"/>
</dbReference>
<dbReference type="InterPro" id="IPR020617">
    <property type="entry name" value="Thiolase_C"/>
</dbReference>
<dbReference type="PROSITE" id="PS00099">
    <property type="entry name" value="THIOLASE_3"/>
    <property type="match status" value="1"/>
</dbReference>
<keyword evidence="8" id="KW-1185">Reference proteome</keyword>
<feature type="domain" description="Thiolase N-terminal" evidence="5">
    <location>
        <begin position="12"/>
        <end position="278"/>
    </location>
</feature>
<keyword evidence="2 4" id="KW-0808">Transferase</keyword>
<evidence type="ECO:0000256" key="1">
    <source>
        <dbReference type="ARBA" id="ARBA00010982"/>
    </source>
</evidence>
<evidence type="ECO:0000313" key="7">
    <source>
        <dbReference type="EMBL" id="MCS0660638.1"/>
    </source>
</evidence>
<sequence length="414" mass="43701">MSFYSEYDDVWMLDGVRTPFVDYCTGLGAVSPTDLGIKVAREILQRTGVAADSIGSVLSGNMAPGDCFQYMIARHIGLYAGVPQHVTALNVQRICGTGFELFRQAADQIKLGYTDTALVVGTESMTRNPIAAFGHRTGFKLGAPVEFQDYMWEALIDPAPGITMPQTAENLAVKYGIRREEVDAYAARSFERAVAAQARGFHAGEIVAMVNEKFELEAYATRSIRITGKQKELSVDTHVRPSPVEVLAGLRNLYPNGVQTAGNSSALVDGAGAAIVASGAVARARSQRPLARVAAAAVAGVPPEIMGIGPAPAIRLLLERSGIALDQVGIFEINEAQGAQVLAVARELGLDQDRLNVNGGAIAIGHPLAATGLRLTITAARALRESGRRYGVASACIGGGQGIALLLENPDSTQ</sequence>
<keyword evidence="3 4" id="KW-0012">Acyltransferase</keyword>
<evidence type="ECO:0000259" key="5">
    <source>
        <dbReference type="Pfam" id="PF00108"/>
    </source>
</evidence>
<dbReference type="InterPro" id="IPR020613">
    <property type="entry name" value="Thiolase_CS"/>
</dbReference>
<comment type="similarity">
    <text evidence="1 4">Belongs to the thiolase-like superfamily. Thiolase family.</text>
</comment>
<dbReference type="PIRSF" id="PIRSF000429">
    <property type="entry name" value="Ac-CoA_Ac_transf"/>
    <property type="match status" value="1"/>
</dbReference>
<evidence type="ECO:0000256" key="2">
    <source>
        <dbReference type="ARBA" id="ARBA00022679"/>
    </source>
</evidence>
<proteinExistence type="inferred from homology"/>
<dbReference type="Gene3D" id="3.40.47.10">
    <property type="match status" value="1"/>
</dbReference>
<dbReference type="Proteomes" id="UP001204621">
    <property type="component" value="Unassembled WGS sequence"/>
</dbReference>
<evidence type="ECO:0000313" key="8">
    <source>
        <dbReference type="Proteomes" id="UP001204621"/>
    </source>
</evidence>
<comment type="caution">
    <text evidence="7">The sequence shown here is derived from an EMBL/GenBank/DDBJ whole genome shotgun (WGS) entry which is preliminary data.</text>
</comment>
<dbReference type="PROSITE" id="PS00737">
    <property type="entry name" value="THIOLASE_2"/>
    <property type="match status" value="1"/>
</dbReference>
<gene>
    <name evidence="7" type="ORF">NX778_21405</name>
</gene>
<organism evidence="7 8">
    <name type="scientific">Massilia terrae</name>
    <dbReference type="NCBI Taxonomy" id="1811224"/>
    <lineage>
        <taxon>Bacteria</taxon>
        <taxon>Pseudomonadati</taxon>
        <taxon>Pseudomonadota</taxon>
        <taxon>Betaproteobacteria</taxon>
        <taxon>Burkholderiales</taxon>
        <taxon>Oxalobacteraceae</taxon>
        <taxon>Telluria group</taxon>
        <taxon>Massilia</taxon>
    </lineage>
</organism>
<evidence type="ECO:0000259" key="6">
    <source>
        <dbReference type="Pfam" id="PF02803"/>
    </source>
</evidence>